<dbReference type="GO" id="GO:0046872">
    <property type="term" value="F:metal ion binding"/>
    <property type="evidence" value="ECO:0007669"/>
    <property type="project" value="UniProtKB-KW"/>
</dbReference>
<keyword evidence="2" id="KW-0378">Hydrolase</keyword>
<dbReference type="PANTHER" id="PTHR10587:SF133">
    <property type="entry name" value="CHITIN DEACETYLASE 1-RELATED"/>
    <property type="match status" value="1"/>
</dbReference>
<dbReference type="GO" id="GO:0005975">
    <property type="term" value="P:carbohydrate metabolic process"/>
    <property type="evidence" value="ECO:0007669"/>
    <property type="project" value="InterPro"/>
</dbReference>
<dbReference type="InterPro" id="IPR011330">
    <property type="entry name" value="Glyco_hydro/deAcase_b/a-brl"/>
</dbReference>
<gene>
    <name evidence="5" type="ORF">COOX1_0254</name>
</gene>
<feature type="domain" description="NodB homology" evidence="4">
    <location>
        <begin position="99"/>
        <end position="282"/>
    </location>
</feature>
<evidence type="ECO:0000313" key="5">
    <source>
        <dbReference type="EMBL" id="CAB3390130.1"/>
    </source>
</evidence>
<dbReference type="InterPro" id="IPR050248">
    <property type="entry name" value="Polysacc_deacetylase_ArnD"/>
</dbReference>
<feature type="compositionally biased region" description="Basic and acidic residues" evidence="3">
    <location>
        <begin position="62"/>
        <end position="80"/>
    </location>
</feature>
<dbReference type="GO" id="GO:0016020">
    <property type="term" value="C:membrane"/>
    <property type="evidence" value="ECO:0007669"/>
    <property type="project" value="TreeGrafter"/>
</dbReference>
<reference evidence="5 6" key="1">
    <citation type="submission" date="2020-04" db="EMBL/GenBank/DDBJ databases">
        <authorList>
            <person name="Hogendoorn C."/>
        </authorList>
    </citation>
    <scope>NUCLEOTIDE SEQUENCE [LARGE SCALE GENOMIC DNA]</scope>
    <source>
        <strain evidence="5">COOX1</strain>
    </source>
</reference>
<dbReference type="AlphaFoldDB" id="A0A6F9E0V5"/>
<dbReference type="SUPFAM" id="SSF88713">
    <property type="entry name" value="Glycoside hydrolase/deacetylase"/>
    <property type="match status" value="1"/>
</dbReference>
<evidence type="ECO:0000259" key="4">
    <source>
        <dbReference type="PROSITE" id="PS51677"/>
    </source>
</evidence>
<dbReference type="PROSITE" id="PS51257">
    <property type="entry name" value="PROKAR_LIPOPROTEIN"/>
    <property type="match status" value="1"/>
</dbReference>
<evidence type="ECO:0000256" key="1">
    <source>
        <dbReference type="ARBA" id="ARBA00022723"/>
    </source>
</evidence>
<evidence type="ECO:0000313" key="6">
    <source>
        <dbReference type="Proteomes" id="UP000502196"/>
    </source>
</evidence>
<dbReference type="PANTHER" id="PTHR10587">
    <property type="entry name" value="GLYCOSYL TRANSFERASE-RELATED"/>
    <property type="match status" value="1"/>
</dbReference>
<dbReference type="Pfam" id="PF01522">
    <property type="entry name" value="Polysacc_deac_1"/>
    <property type="match status" value="1"/>
</dbReference>
<feature type="region of interest" description="Disordered" evidence="3">
    <location>
        <begin position="23"/>
        <end position="80"/>
    </location>
</feature>
<accession>A0A6F9E0V5</accession>
<proteinExistence type="predicted"/>
<dbReference type="GO" id="GO:0016810">
    <property type="term" value="F:hydrolase activity, acting on carbon-nitrogen (but not peptide) bonds"/>
    <property type="evidence" value="ECO:0007669"/>
    <property type="project" value="InterPro"/>
</dbReference>
<feature type="compositionally biased region" description="Pro residues" evidence="3">
    <location>
        <begin position="29"/>
        <end position="51"/>
    </location>
</feature>
<protein>
    <submittedName>
        <fullName evidence="5">Polysaccharide deacetylase</fullName>
    </submittedName>
</protein>
<evidence type="ECO:0000256" key="3">
    <source>
        <dbReference type="SAM" id="MobiDB-lite"/>
    </source>
</evidence>
<organism evidence="5 6">
    <name type="scientific">Kyrpidia spormannii</name>
    <dbReference type="NCBI Taxonomy" id="2055160"/>
    <lineage>
        <taxon>Bacteria</taxon>
        <taxon>Bacillati</taxon>
        <taxon>Bacillota</taxon>
        <taxon>Bacilli</taxon>
        <taxon>Bacillales</taxon>
        <taxon>Alicyclobacillaceae</taxon>
        <taxon>Kyrpidia</taxon>
    </lineage>
</organism>
<evidence type="ECO:0000256" key="2">
    <source>
        <dbReference type="ARBA" id="ARBA00022801"/>
    </source>
</evidence>
<name>A0A6F9E0V5_9BACL</name>
<dbReference type="InterPro" id="IPR002509">
    <property type="entry name" value="NODB_dom"/>
</dbReference>
<dbReference type="Gene3D" id="3.20.20.370">
    <property type="entry name" value="Glycoside hydrolase/deacetylase"/>
    <property type="match status" value="1"/>
</dbReference>
<dbReference type="Proteomes" id="UP000502196">
    <property type="component" value="Chromosome"/>
</dbReference>
<dbReference type="RefSeq" id="WP_232059540.1">
    <property type="nucleotide sequence ID" value="NZ_CP047972.1"/>
</dbReference>
<keyword evidence="1" id="KW-0479">Metal-binding</keyword>
<dbReference type="EMBL" id="LR792683">
    <property type="protein sequence ID" value="CAB3390130.1"/>
    <property type="molecule type" value="Genomic_DNA"/>
</dbReference>
<dbReference type="CDD" id="cd10917">
    <property type="entry name" value="CE4_NodB_like_6s_7s"/>
    <property type="match status" value="1"/>
</dbReference>
<sequence>MVMWRTVAALSLSLFVAGCFPTQRESMPSPSPLTPEQPPEPRTAPVTPAPSTPRAVQTTTPDLRDGWEKTGRTDNPELRHRAADQFPHIVFYRGPANVRQAALTFDDGPDVTYTTRILDILRREGIRATFFIVGQRAQAHPEMVRRIVAEGHVVGNHSWDHPNFAKLPLDQVRSELMRTNDLLRSLVGYTPDLFRPPYGELTPALVQTIGSMGFKIIDWSVDTRDWAGTPVPTIMNYVRKEITPGGIILEHCAGGRGERLDNTVEALPRIISYLRNQGYSFVTIPELLHVPATIGTS</sequence>
<dbReference type="PROSITE" id="PS51677">
    <property type="entry name" value="NODB"/>
    <property type="match status" value="1"/>
</dbReference>